<comment type="caution">
    <text evidence="1">The sequence shown here is derived from an EMBL/GenBank/DDBJ whole genome shotgun (WGS) entry which is preliminary data.</text>
</comment>
<evidence type="ECO:0000313" key="1">
    <source>
        <dbReference type="EMBL" id="KAF7344538.1"/>
    </source>
</evidence>
<evidence type="ECO:0008006" key="3">
    <source>
        <dbReference type="Google" id="ProtNLM"/>
    </source>
</evidence>
<reference evidence="1" key="1">
    <citation type="submission" date="2020-05" db="EMBL/GenBank/DDBJ databases">
        <title>Mycena genomes resolve the evolution of fungal bioluminescence.</title>
        <authorList>
            <person name="Tsai I.J."/>
        </authorList>
    </citation>
    <scope>NUCLEOTIDE SEQUENCE</scope>
    <source>
        <strain evidence="1">160909Yilan</strain>
    </source>
</reference>
<dbReference type="OrthoDB" id="3217549at2759"/>
<dbReference type="Proteomes" id="UP000623467">
    <property type="component" value="Unassembled WGS sequence"/>
</dbReference>
<name>A0A8H6XMN7_9AGAR</name>
<sequence length="455" mass="50770">MASRMRSPAIASIHQVKMNSQPEEILREIFKKCLDTHYPHLQPFLPTEAPMLLCRVCVLWRTIAVTTSELWSRLSVSIGREASEKLQPSPELITTWIARSGCQPLTLVLKDWGLRSSGADTVSHVLQLFVPHIHRWRSITLVLPNHAFPTVLMGLDSGPSQLQVANFEFCSDPGLLVPGTPQIAGLAQLLTSSERLHTLYWRNDPRALHLVNFPWEHLTVVDLVPVWSPMSQILHLIEKAPKLRSLAAWITGPFSPVLRPLLLPDLVILWIGSEVDIGPLFKRLTVPSLLNINVFCTKTMPPIPQRDVINCITRSGSRLHCAVFVSLHISISDVVEFLRRSPSLLLFEISDADEAVITDEILGLLMASDTACLCPNLRIIRFLGSSLSSTDGLLADMVASRRTRRSIPAPVALLSRLVVHLSEADTLNHAEDIRRLKILAEAPDFRTWINEPEAA</sequence>
<organism evidence="1 2">
    <name type="scientific">Mycena sanguinolenta</name>
    <dbReference type="NCBI Taxonomy" id="230812"/>
    <lineage>
        <taxon>Eukaryota</taxon>
        <taxon>Fungi</taxon>
        <taxon>Dikarya</taxon>
        <taxon>Basidiomycota</taxon>
        <taxon>Agaricomycotina</taxon>
        <taxon>Agaricomycetes</taxon>
        <taxon>Agaricomycetidae</taxon>
        <taxon>Agaricales</taxon>
        <taxon>Marasmiineae</taxon>
        <taxon>Mycenaceae</taxon>
        <taxon>Mycena</taxon>
    </lineage>
</organism>
<accession>A0A8H6XMN7</accession>
<dbReference type="EMBL" id="JACAZH010000021">
    <property type="protein sequence ID" value="KAF7344538.1"/>
    <property type="molecule type" value="Genomic_DNA"/>
</dbReference>
<protein>
    <recommendedName>
        <fullName evidence="3">F-box domain-containing protein</fullName>
    </recommendedName>
</protein>
<keyword evidence="2" id="KW-1185">Reference proteome</keyword>
<proteinExistence type="predicted"/>
<dbReference type="AlphaFoldDB" id="A0A8H6XMN7"/>
<evidence type="ECO:0000313" key="2">
    <source>
        <dbReference type="Proteomes" id="UP000623467"/>
    </source>
</evidence>
<gene>
    <name evidence="1" type="ORF">MSAN_01935700</name>
</gene>